<reference evidence="2" key="1">
    <citation type="submission" date="2020-02" db="EMBL/GenBank/DDBJ databases">
        <authorList>
            <person name="Meier V. D."/>
        </authorList>
    </citation>
    <scope>NUCLEOTIDE SEQUENCE</scope>
    <source>
        <strain evidence="2">AVDCRST_MAG46</strain>
    </source>
</reference>
<feature type="region of interest" description="Disordered" evidence="1">
    <location>
        <begin position="138"/>
        <end position="175"/>
    </location>
</feature>
<sequence length="175" mass="19036">MRSAEGIDGLALVTELARKSAVCWIGYGEPYREHIVWHVWHDDAIGVVAGGEEQPLPGAQECTDVVVTLRAKTTRHRLATCRARVQRVLPGTEQWESLVPALVNSRLNLPDQQNAASRWASGSVVLRLVPEQVLTAPGSLPDESGAAVPVGSPATTAHHLPRVLHRRQTQRPTLS</sequence>
<dbReference type="AlphaFoldDB" id="A0A6J4LNF6"/>
<dbReference type="EMBL" id="CADCUD010000114">
    <property type="protein sequence ID" value="CAA9336754.1"/>
    <property type="molecule type" value="Genomic_DNA"/>
</dbReference>
<organism evidence="2">
    <name type="scientific">uncultured Nocardioidaceae bacterium</name>
    <dbReference type="NCBI Taxonomy" id="253824"/>
    <lineage>
        <taxon>Bacteria</taxon>
        <taxon>Bacillati</taxon>
        <taxon>Actinomycetota</taxon>
        <taxon>Actinomycetes</taxon>
        <taxon>Propionibacteriales</taxon>
        <taxon>Nocardioidaceae</taxon>
        <taxon>environmental samples</taxon>
    </lineage>
</organism>
<evidence type="ECO:0000256" key="1">
    <source>
        <dbReference type="SAM" id="MobiDB-lite"/>
    </source>
</evidence>
<proteinExistence type="predicted"/>
<protein>
    <submittedName>
        <fullName evidence="2">Uncharacterized protein</fullName>
    </submittedName>
</protein>
<gene>
    <name evidence="2" type="ORF">AVDCRST_MAG46-1736</name>
</gene>
<evidence type="ECO:0000313" key="2">
    <source>
        <dbReference type="EMBL" id="CAA9336754.1"/>
    </source>
</evidence>
<name>A0A6J4LNF6_9ACTN</name>
<feature type="compositionally biased region" description="Basic residues" evidence="1">
    <location>
        <begin position="159"/>
        <end position="169"/>
    </location>
</feature>
<accession>A0A6J4LNF6</accession>